<dbReference type="Proteomes" id="UP000431901">
    <property type="component" value="Unassembled WGS sequence"/>
</dbReference>
<gene>
    <name evidence="1" type="ORF">GQ466_09200</name>
</gene>
<organism evidence="1 2">
    <name type="scientific">Actinomadura rayongensis</name>
    <dbReference type="NCBI Taxonomy" id="1429076"/>
    <lineage>
        <taxon>Bacteria</taxon>
        <taxon>Bacillati</taxon>
        <taxon>Actinomycetota</taxon>
        <taxon>Actinomycetes</taxon>
        <taxon>Streptosporangiales</taxon>
        <taxon>Thermomonosporaceae</taxon>
        <taxon>Actinomadura</taxon>
    </lineage>
</organism>
<proteinExistence type="predicted"/>
<sequence>MNTTSVPTTMIVATGKMPNRDVRDAELAETGHRRGFVDQLFLPIYSGTRLGHPRQGRRDAMSPKAITEERTVTEHVF</sequence>
<evidence type="ECO:0000313" key="2">
    <source>
        <dbReference type="Proteomes" id="UP000431901"/>
    </source>
</evidence>
<reference evidence="1 2" key="1">
    <citation type="submission" date="2019-12" db="EMBL/GenBank/DDBJ databases">
        <title>Nocardia macrotermitis sp. nov. and Nocardia aurantia sp. nov., isolated from the gut of the fungus growing-termite Macrotermes natalensis.</title>
        <authorList>
            <person name="Christine B."/>
            <person name="Rene B."/>
        </authorList>
    </citation>
    <scope>NUCLEOTIDE SEQUENCE [LARGE SCALE GENOMIC DNA]</scope>
    <source>
        <strain evidence="1 2">DSM 102126</strain>
    </source>
</reference>
<dbReference type="RefSeq" id="WP_161102257.1">
    <property type="nucleotide sequence ID" value="NZ_JBHLYI010000014.1"/>
</dbReference>
<protein>
    <submittedName>
        <fullName evidence="1">Uncharacterized protein</fullName>
    </submittedName>
</protein>
<name>A0A6I4W4B1_9ACTN</name>
<keyword evidence="2" id="KW-1185">Reference proteome</keyword>
<dbReference type="EMBL" id="WUTW01000001">
    <property type="protein sequence ID" value="MXQ64213.1"/>
    <property type="molecule type" value="Genomic_DNA"/>
</dbReference>
<accession>A0A6I4W4B1</accession>
<evidence type="ECO:0000313" key="1">
    <source>
        <dbReference type="EMBL" id="MXQ64213.1"/>
    </source>
</evidence>
<dbReference type="AlphaFoldDB" id="A0A6I4W4B1"/>
<comment type="caution">
    <text evidence="1">The sequence shown here is derived from an EMBL/GenBank/DDBJ whole genome shotgun (WGS) entry which is preliminary data.</text>
</comment>